<keyword evidence="1" id="KW-0479">Metal-binding</keyword>
<dbReference type="AlphaFoldDB" id="A0AAV2QFI7"/>
<feature type="non-terminal residue" evidence="8">
    <location>
        <position position="158"/>
    </location>
</feature>
<dbReference type="PANTHER" id="PTHR23235">
    <property type="entry name" value="KRUEPPEL-LIKE TRANSCRIPTION FACTOR"/>
    <property type="match status" value="1"/>
</dbReference>
<proteinExistence type="predicted"/>
<dbReference type="InterPro" id="IPR036236">
    <property type="entry name" value="Znf_C2H2_sf"/>
</dbReference>
<feature type="domain" description="C2H2-type" evidence="7">
    <location>
        <begin position="128"/>
        <end position="155"/>
    </location>
</feature>
<sequence length="158" mass="18361">MQKHNDKEIIDKINSVSPNSVGDILKKNYIIIEKSPLLQEYINHDKLDNKFDEGIKDKTFPLSHENTSLNVLSDKLDNNDITVDYPGMQDRNRETLTKYQNETVSRRKITVSQSNRVDSSIHTVEKSYKCSQCDKVFSHNSHLIIHMRIHTGEKPYQC</sequence>
<organism evidence="8 9">
    <name type="scientific">Meganyctiphanes norvegica</name>
    <name type="common">Northern krill</name>
    <name type="synonym">Thysanopoda norvegica</name>
    <dbReference type="NCBI Taxonomy" id="48144"/>
    <lineage>
        <taxon>Eukaryota</taxon>
        <taxon>Metazoa</taxon>
        <taxon>Ecdysozoa</taxon>
        <taxon>Arthropoda</taxon>
        <taxon>Crustacea</taxon>
        <taxon>Multicrustacea</taxon>
        <taxon>Malacostraca</taxon>
        <taxon>Eumalacostraca</taxon>
        <taxon>Eucarida</taxon>
        <taxon>Euphausiacea</taxon>
        <taxon>Euphausiidae</taxon>
        <taxon>Meganyctiphanes</taxon>
    </lineage>
</organism>
<keyword evidence="9" id="KW-1185">Reference proteome</keyword>
<dbReference type="FunFam" id="3.30.160.60:FF:000478">
    <property type="entry name" value="Zinc finger protein 133"/>
    <property type="match status" value="1"/>
</dbReference>
<keyword evidence="3 6" id="KW-0863">Zinc-finger</keyword>
<dbReference type="SMART" id="SM00355">
    <property type="entry name" value="ZnF_C2H2"/>
    <property type="match status" value="1"/>
</dbReference>
<accession>A0AAV2QFI7</accession>
<keyword evidence="5" id="KW-0539">Nucleus</keyword>
<name>A0AAV2QFI7_MEGNR</name>
<evidence type="ECO:0000256" key="5">
    <source>
        <dbReference type="ARBA" id="ARBA00023242"/>
    </source>
</evidence>
<dbReference type="PROSITE" id="PS00028">
    <property type="entry name" value="ZINC_FINGER_C2H2_1"/>
    <property type="match status" value="1"/>
</dbReference>
<evidence type="ECO:0000256" key="1">
    <source>
        <dbReference type="ARBA" id="ARBA00022723"/>
    </source>
</evidence>
<dbReference type="Gene3D" id="3.30.160.60">
    <property type="entry name" value="Classic Zinc Finger"/>
    <property type="match status" value="1"/>
</dbReference>
<keyword evidence="2" id="KW-0677">Repeat</keyword>
<evidence type="ECO:0000256" key="3">
    <source>
        <dbReference type="ARBA" id="ARBA00022771"/>
    </source>
</evidence>
<protein>
    <recommendedName>
        <fullName evidence="7">C2H2-type domain-containing protein</fullName>
    </recommendedName>
</protein>
<dbReference type="SUPFAM" id="SSF57667">
    <property type="entry name" value="beta-beta-alpha zinc fingers"/>
    <property type="match status" value="1"/>
</dbReference>
<dbReference type="PROSITE" id="PS50157">
    <property type="entry name" value="ZINC_FINGER_C2H2_2"/>
    <property type="match status" value="1"/>
</dbReference>
<dbReference type="GO" id="GO:0008270">
    <property type="term" value="F:zinc ion binding"/>
    <property type="evidence" value="ECO:0007669"/>
    <property type="project" value="UniProtKB-KW"/>
</dbReference>
<dbReference type="EMBL" id="CAXKWB010005450">
    <property type="protein sequence ID" value="CAL4078496.1"/>
    <property type="molecule type" value="Genomic_DNA"/>
</dbReference>
<evidence type="ECO:0000313" key="9">
    <source>
        <dbReference type="Proteomes" id="UP001497623"/>
    </source>
</evidence>
<dbReference type="Pfam" id="PF00096">
    <property type="entry name" value="zf-C2H2"/>
    <property type="match status" value="1"/>
</dbReference>
<dbReference type="GO" id="GO:0000981">
    <property type="term" value="F:DNA-binding transcription factor activity, RNA polymerase II-specific"/>
    <property type="evidence" value="ECO:0007669"/>
    <property type="project" value="TreeGrafter"/>
</dbReference>
<dbReference type="InterPro" id="IPR013087">
    <property type="entry name" value="Znf_C2H2_type"/>
</dbReference>
<evidence type="ECO:0000256" key="2">
    <source>
        <dbReference type="ARBA" id="ARBA00022737"/>
    </source>
</evidence>
<dbReference type="Proteomes" id="UP001497623">
    <property type="component" value="Unassembled WGS sequence"/>
</dbReference>
<keyword evidence="4" id="KW-0862">Zinc</keyword>
<dbReference type="PANTHER" id="PTHR23235:SF142">
    <property type="entry name" value="ZINC FINGER PROTEIN 384"/>
    <property type="match status" value="1"/>
</dbReference>
<evidence type="ECO:0000313" key="8">
    <source>
        <dbReference type="EMBL" id="CAL4078496.1"/>
    </source>
</evidence>
<comment type="caution">
    <text evidence="8">The sequence shown here is derived from an EMBL/GenBank/DDBJ whole genome shotgun (WGS) entry which is preliminary data.</text>
</comment>
<gene>
    <name evidence="8" type="ORF">MNOR_LOCUS10669</name>
</gene>
<reference evidence="8 9" key="1">
    <citation type="submission" date="2024-05" db="EMBL/GenBank/DDBJ databases">
        <authorList>
            <person name="Wallberg A."/>
        </authorList>
    </citation>
    <scope>NUCLEOTIDE SEQUENCE [LARGE SCALE GENOMIC DNA]</scope>
</reference>
<dbReference type="GO" id="GO:0000978">
    <property type="term" value="F:RNA polymerase II cis-regulatory region sequence-specific DNA binding"/>
    <property type="evidence" value="ECO:0007669"/>
    <property type="project" value="TreeGrafter"/>
</dbReference>
<evidence type="ECO:0000259" key="7">
    <source>
        <dbReference type="PROSITE" id="PS50157"/>
    </source>
</evidence>
<evidence type="ECO:0000256" key="6">
    <source>
        <dbReference type="PROSITE-ProRule" id="PRU00042"/>
    </source>
</evidence>
<evidence type="ECO:0000256" key="4">
    <source>
        <dbReference type="ARBA" id="ARBA00022833"/>
    </source>
</evidence>